<reference evidence="1 2" key="1">
    <citation type="submission" date="2015-09" db="EMBL/GenBank/DDBJ databases">
        <title>Genome sequence of the marine flavobacterium Croceitalea dokdonensis DOKDO 023 that contains proton- and sodium-pumping rhodopsins.</title>
        <authorList>
            <person name="Kwon S.-K."/>
            <person name="Lee H.K."/>
            <person name="Kwak M.-J."/>
            <person name="Kim J.F."/>
        </authorList>
    </citation>
    <scope>NUCLEOTIDE SEQUENCE [LARGE SCALE GENOMIC DNA]</scope>
    <source>
        <strain evidence="1 2">DOKDO 023</strain>
    </source>
</reference>
<dbReference type="OrthoDB" id="1451930at2"/>
<dbReference type="Proteomes" id="UP000050280">
    <property type="component" value="Unassembled WGS sequence"/>
</dbReference>
<evidence type="ECO:0000313" key="2">
    <source>
        <dbReference type="Proteomes" id="UP000050280"/>
    </source>
</evidence>
<dbReference type="STRING" id="1300341.I595_1606"/>
<dbReference type="EMBL" id="LDJX01000003">
    <property type="protein sequence ID" value="KPM31958.1"/>
    <property type="molecule type" value="Genomic_DNA"/>
</dbReference>
<gene>
    <name evidence="1" type="ORF">I595_1606</name>
</gene>
<dbReference type="AlphaFoldDB" id="A0A0P7B1S7"/>
<accession>A0A0P7B1S7</accession>
<protein>
    <submittedName>
        <fullName evidence="1">Uncharacterized protein</fullName>
    </submittedName>
</protein>
<comment type="caution">
    <text evidence="1">The sequence shown here is derived from an EMBL/GenBank/DDBJ whole genome shotgun (WGS) entry which is preliminary data.</text>
</comment>
<organism evidence="1 2">
    <name type="scientific">Croceitalea dokdonensis DOKDO 023</name>
    <dbReference type="NCBI Taxonomy" id="1300341"/>
    <lineage>
        <taxon>Bacteria</taxon>
        <taxon>Pseudomonadati</taxon>
        <taxon>Bacteroidota</taxon>
        <taxon>Flavobacteriia</taxon>
        <taxon>Flavobacteriales</taxon>
        <taxon>Flavobacteriaceae</taxon>
        <taxon>Croceitalea</taxon>
    </lineage>
</organism>
<proteinExistence type="predicted"/>
<name>A0A0P7B1S7_9FLAO</name>
<sequence length="61" mass="7024">MKNGPIKVKLIEKKGNSYLIQFPNLKIPVTVNDNLYQKMLHSTMYEFGHDNIHFSTQSNSA</sequence>
<evidence type="ECO:0000313" key="1">
    <source>
        <dbReference type="EMBL" id="KPM31958.1"/>
    </source>
</evidence>
<keyword evidence="2" id="KW-1185">Reference proteome</keyword>
<dbReference type="RefSeq" id="WP_054558787.1">
    <property type="nucleotide sequence ID" value="NZ_LDJX01000003.1"/>
</dbReference>